<proteinExistence type="predicted"/>
<reference evidence="2 3" key="1">
    <citation type="submission" date="2016-08" db="EMBL/GenBank/DDBJ databases">
        <authorList>
            <person name="Seilhamer J.J."/>
        </authorList>
    </citation>
    <scope>NUCLEOTIDE SEQUENCE [LARGE SCALE GENOMIC DNA]</scope>
    <source>
        <strain evidence="2 3">VC14762</strain>
    </source>
</reference>
<sequence>MGHTSRSLVPVNAFAHSLFALPPPGLPSSRSVEIECLSQNRHTLSSASARPSRGTRGGRVRGDRRDTRRSGVRKADILSESGKSHS</sequence>
<evidence type="ECO:0000313" key="2">
    <source>
        <dbReference type="EMBL" id="ONU84752.1"/>
    </source>
</evidence>
<name>A0A1V2W303_9BURK</name>
<gene>
    <name evidence="2" type="ORF">A8E72_17745</name>
</gene>
<accession>A0A1V2W303</accession>
<feature type="compositionally biased region" description="Basic and acidic residues" evidence="1">
    <location>
        <begin position="60"/>
        <end position="77"/>
    </location>
</feature>
<evidence type="ECO:0000313" key="3">
    <source>
        <dbReference type="Proteomes" id="UP000188543"/>
    </source>
</evidence>
<evidence type="ECO:0000256" key="1">
    <source>
        <dbReference type="SAM" id="MobiDB-lite"/>
    </source>
</evidence>
<dbReference type="Proteomes" id="UP000188543">
    <property type="component" value="Unassembled WGS sequence"/>
</dbReference>
<feature type="region of interest" description="Disordered" evidence="1">
    <location>
        <begin position="40"/>
        <end position="86"/>
    </location>
</feature>
<dbReference type="EMBL" id="MUTJ01000055">
    <property type="protein sequence ID" value="ONU84752.1"/>
    <property type="molecule type" value="Genomic_DNA"/>
</dbReference>
<feature type="compositionally biased region" description="Polar residues" evidence="1">
    <location>
        <begin position="40"/>
        <end position="49"/>
    </location>
</feature>
<comment type="caution">
    <text evidence="2">The sequence shown here is derived from an EMBL/GenBank/DDBJ whole genome shotgun (WGS) entry which is preliminary data.</text>
</comment>
<protein>
    <submittedName>
        <fullName evidence="2">Uncharacterized protein</fullName>
    </submittedName>
</protein>
<organism evidence="2 3">
    <name type="scientific">Burkholderia cenocepacia</name>
    <dbReference type="NCBI Taxonomy" id="95486"/>
    <lineage>
        <taxon>Bacteria</taxon>
        <taxon>Pseudomonadati</taxon>
        <taxon>Pseudomonadota</taxon>
        <taxon>Betaproteobacteria</taxon>
        <taxon>Burkholderiales</taxon>
        <taxon>Burkholderiaceae</taxon>
        <taxon>Burkholderia</taxon>
        <taxon>Burkholderia cepacia complex</taxon>
    </lineage>
</organism>
<dbReference type="AlphaFoldDB" id="A0A1V2W303"/>